<gene>
    <name evidence="1" type="ORF">Glove_505g37</name>
</gene>
<reference evidence="1 2" key="1">
    <citation type="submission" date="2018-08" db="EMBL/GenBank/DDBJ databases">
        <title>Genome and evolution of the arbuscular mycorrhizal fungus Diversispora epigaea (formerly Glomus versiforme) and its bacterial endosymbionts.</title>
        <authorList>
            <person name="Sun X."/>
            <person name="Fei Z."/>
            <person name="Harrison M."/>
        </authorList>
    </citation>
    <scope>NUCLEOTIDE SEQUENCE [LARGE SCALE GENOMIC DNA]</scope>
    <source>
        <strain evidence="1 2">IT104</strain>
    </source>
</reference>
<proteinExistence type="predicted"/>
<name>A0A397GPY5_9GLOM</name>
<organism evidence="1 2">
    <name type="scientific">Diversispora epigaea</name>
    <dbReference type="NCBI Taxonomy" id="1348612"/>
    <lineage>
        <taxon>Eukaryota</taxon>
        <taxon>Fungi</taxon>
        <taxon>Fungi incertae sedis</taxon>
        <taxon>Mucoromycota</taxon>
        <taxon>Glomeromycotina</taxon>
        <taxon>Glomeromycetes</taxon>
        <taxon>Diversisporales</taxon>
        <taxon>Diversisporaceae</taxon>
        <taxon>Diversispora</taxon>
    </lineage>
</organism>
<dbReference type="AlphaFoldDB" id="A0A397GPY5"/>
<dbReference type="EMBL" id="PQFF01000438">
    <property type="protein sequence ID" value="RHZ50100.1"/>
    <property type="molecule type" value="Genomic_DNA"/>
</dbReference>
<sequence length="119" mass="13543">MAIHCFSPPDIKNCSVEKYRFLVNKTHLSEIERFDIMTIKLNFPRMSDIIVLFQKPDEPTRATVVQIQGFDINWRNTIVSKIIELAPVAKLKVCISEIIFPSAKIVLGIMNTNSQIIGP</sequence>
<keyword evidence="2" id="KW-1185">Reference proteome</keyword>
<protein>
    <submittedName>
        <fullName evidence="1">Uncharacterized protein</fullName>
    </submittedName>
</protein>
<evidence type="ECO:0000313" key="2">
    <source>
        <dbReference type="Proteomes" id="UP000266861"/>
    </source>
</evidence>
<comment type="caution">
    <text evidence="1">The sequence shown here is derived from an EMBL/GenBank/DDBJ whole genome shotgun (WGS) entry which is preliminary data.</text>
</comment>
<evidence type="ECO:0000313" key="1">
    <source>
        <dbReference type="EMBL" id="RHZ50100.1"/>
    </source>
</evidence>
<dbReference type="Proteomes" id="UP000266861">
    <property type="component" value="Unassembled WGS sequence"/>
</dbReference>
<accession>A0A397GPY5</accession>